<organism evidence="1 2">
    <name type="scientific">Pleurodeles waltl</name>
    <name type="common">Iberian ribbed newt</name>
    <dbReference type="NCBI Taxonomy" id="8319"/>
    <lineage>
        <taxon>Eukaryota</taxon>
        <taxon>Metazoa</taxon>
        <taxon>Chordata</taxon>
        <taxon>Craniata</taxon>
        <taxon>Vertebrata</taxon>
        <taxon>Euteleostomi</taxon>
        <taxon>Amphibia</taxon>
        <taxon>Batrachia</taxon>
        <taxon>Caudata</taxon>
        <taxon>Salamandroidea</taxon>
        <taxon>Salamandridae</taxon>
        <taxon>Pleurodelinae</taxon>
        <taxon>Pleurodeles</taxon>
    </lineage>
</organism>
<reference evidence="1" key="1">
    <citation type="journal article" date="2022" name="bioRxiv">
        <title>Sequencing and chromosome-scale assembly of the giantPleurodeles waltlgenome.</title>
        <authorList>
            <person name="Brown T."/>
            <person name="Elewa A."/>
            <person name="Iarovenko S."/>
            <person name="Subramanian E."/>
            <person name="Araus A.J."/>
            <person name="Petzold A."/>
            <person name="Susuki M."/>
            <person name="Suzuki K.-i.T."/>
            <person name="Hayashi T."/>
            <person name="Toyoda A."/>
            <person name="Oliveira C."/>
            <person name="Osipova E."/>
            <person name="Leigh N.D."/>
            <person name="Simon A."/>
            <person name="Yun M.H."/>
        </authorList>
    </citation>
    <scope>NUCLEOTIDE SEQUENCE</scope>
    <source>
        <strain evidence="1">20211129_DDA</strain>
        <tissue evidence="1">Liver</tissue>
    </source>
</reference>
<dbReference type="EMBL" id="JANPWB010000008">
    <property type="protein sequence ID" value="KAJ1165430.1"/>
    <property type="molecule type" value="Genomic_DNA"/>
</dbReference>
<comment type="caution">
    <text evidence="1">The sequence shown here is derived from an EMBL/GenBank/DDBJ whole genome shotgun (WGS) entry which is preliminary data.</text>
</comment>
<sequence>MERSLDERGGQICPQVRNNPHLILVAMQHSLTQIDGKIDSLSYHMDRMTELLDKHAERLDQSERVPPDHEAVLDYLTHITMQRLTNVDRETLMAPLTLEEMDGALGGMAEGKALGPDGLAVHFSRN</sequence>
<gene>
    <name evidence="1" type="ORF">NDU88_005858</name>
</gene>
<proteinExistence type="predicted"/>
<protein>
    <submittedName>
        <fullName evidence="1">Uncharacterized protein</fullName>
    </submittedName>
</protein>
<evidence type="ECO:0000313" key="2">
    <source>
        <dbReference type="Proteomes" id="UP001066276"/>
    </source>
</evidence>
<dbReference type="AlphaFoldDB" id="A0AAV7SMV0"/>
<accession>A0AAV7SMV0</accession>
<evidence type="ECO:0000313" key="1">
    <source>
        <dbReference type="EMBL" id="KAJ1165430.1"/>
    </source>
</evidence>
<dbReference type="Proteomes" id="UP001066276">
    <property type="component" value="Chromosome 4_2"/>
</dbReference>
<name>A0AAV7SMV0_PLEWA</name>
<keyword evidence="2" id="KW-1185">Reference proteome</keyword>